<organism evidence="8 9">
    <name type="scientific">Bdellovibrio svalbardensis</name>
    <dbReference type="NCBI Taxonomy" id="2972972"/>
    <lineage>
        <taxon>Bacteria</taxon>
        <taxon>Pseudomonadati</taxon>
        <taxon>Bdellovibrionota</taxon>
        <taxon>Bdellovibrionia</taxon>
        <taxon>Bdellovibrionales</taxon>
        <taxon>Pseudobdellovibrionaceae</taxon>
        <taxon>Bdellovibrio</taxon>
    </lineage>
</organism>
<sequence>MPIFSSDLGKDFWNYRLGQVVSLLGDSCSHIALAWWILDKTGSAVEMSSVLAPAMVVRIFLMPLFGPLADKYSRKAIIIIADLWRFVFTGALAAMVFSNYYDTYVVIALFILNSIGSALFQAAAGGIVPQIVPREKLQIAAQQTQAINSFAGILGGVAGGIVVSTLGVFGAFLIDALSYVLAAWSTNRIQSNTVPVRKEVPQMKAAFHQWTQDFGEGFKLLFKIPVIFWICIVAMFLNLAFAPLGVILPVLAKEGRNMPPWFLGALESSISLGAIVGAVTIGYVNKRIRADLLTVMAIAMMCVGTMVLPWVPNVALPLTVLFWIGIGGTWANIPMNTQIALAIPDAYRARVGSIMGFLCQGISPLGLAAAGVIISSFGLTNALVAMGGIGLLLTPLMLLIPNFAKFMSAPPEKADQFLLEYYPEAFGSSGDLSSQGTQPLQE</sequence>
<dbReference type="PROSITE" id="PS50850">
    <property type="entry name" value="MFS"/>
    <property type="match status" value="1"/>
</dbReference>
<evidence type="ECO:0000313" key="8">
    <source>
        <dbReference type="EMBL" id="MDG0817313.1"/>
    </source>
</evidence>
<gene>
    <name evidence="8" type="ORF">NWE73_13105</name>
</gene>
<feature type="transmembrane region" description="Helical" evidence="6">
    <location>
        <begin position="226"/>
        <end position="252"/>
    </location>
</feature>
<dbReference type="RefSeq" id="WP_277578791.1">
    <property type="nucleotide sequence ID" value="NZ_JANRMI010000004.1"/>
</dbReference>
<comment type="caution">
    <text evidence="8">The sequence shown here is derived from an EMBL/GenBank/DDBJ whole genome shotgun (WGS) entry which is preliminary data.</text>
</comment>
<dbReference type="Pfam" id="PF07690">
    <property type="entry name" value="MFS_1"/>
    <property type="match status" value="1"/>
</dbReference>
<evidence type="ECO:0000256" key="6">
    <source>
        <dbReference type="SAM" id="Phobius"/>
    </source>
</evidence>
<dbReference type="CDD" id="cd06173">
    <property type="entry name" value="MFS_MefA_like"/>
    <property type="match status" value="1"/>
</dbReference>
<dbReference type="Gene3D" id="1.20.1250.20">
    <property type="entry name" value="MFS general substrate transporter like domains"/>
    <property type="match status" value="1"/>
</dbReference>
<proteinExistence type="predicted"/>
<keyword evidence="5 6" id="KW-0472">Membrane</keyword>
<feature type="domain" description="Major facilitator superfamily (MFS) profile" evidence="7">
    <location>
        <begin position="1"/>
        <end position="405"/>
    </location>
</feature>
<keyword evidence="2" id="KW-1003">Cell membrane</keyword>
<dbReference type="Proteomes" id="UP001152321">
    <property type="component" value="Unassembled WGS sequence"/>
</dbReference>
<evidence type="ECO:0000256" key="3">
    <source>
        <dbReference type="ARBA" id="ARBA00022692"/>
    </source>
</evidence>
<comment type="subcellular location">
    <subcellularLocation>
        <location evidence="1">Cell membrane</location>
        <topology evidence="1">Multi-pass membrane protein</topology>
    </subcellularLocation>
</comment>
<dbReference type="InterPro" id="IPR020846">
    <property type="entry name" value="MFS_dom"/>
</dbReference>
<feature type="transmembrane region" description="Helical" evidence="6">
    <location>
        <begin position="103"/>
        <end position="128"/>
    </location>
</feature>
<dbReference type="PANTHER" id="PTHR23513">
    <property type="entry name" value="INTEGRAL MEMBRANE EFFLUX PROTEIN-RELATED"/>
    <property type="match status" value="1"/>
</dbReference>
<evidence type="ECO:0000313" key="9">
    <source>
        <dbReference type="Proteomes" id="UP001152321"/>
    </source>
</evidence>
<keyword evidence="4 6" id="KW-1133">Transmembrane helix</keyword>
<feature type="transmembrane region" description="Helical" evidence="6">
    <location>
        <begin position="50"/>
        <end position="69"/>
    </location>
</feature>
<feature type="transmembrane region" description="Helical" evidence="6">
    <location>
        <begin position="354"/>
        <end position="377"/>
    </location>
</feature>
<protein>
    <submittedName>
        <fullName evidence="8">MFS transporter</fullName>
    </submittedName>
</protein>
<dbReference type="InterPro" id="IPR011701">
    <property type="entry name" value="MFS"/>
</dbReference>
<evidence type="ECO:0000256" key="1">
    <source>
        <dbReference type="ARBA" id="ARBA00004651"/>
    </source>
</evidence>
<evidence type="ECO:0000256" key="5">
    <source>
        <dbReference type="ARBA" id="ARBA00023136"/>
    </source>
</evidence>
<name>A0ABT6DKC6_9BACT</name>
<feature type="transmembrane region" description="Helical" evidence="6">
    <location>
        <begin position="314"/>
        <end position="333"/>
    </location>
</feature>
<keyword evidence="3 6" id="KW-0812">Transmembrane</keyword>
<evidence type="ECO:0000259" key="7">
    <source>
        <dbReference type="PROSITE" id="PS50850"/>
    </source>
</evidence>
<keyword evidence="9" id="KW-1185">Reference proteome</keyword>
<accession>A0ABT6DKC6</accession>
<dbReference type="EMBL" id="JANRMI010000004">
    <property type="protein sequence ID" value="MDG0817313.1"/>
    <property type="molecule type" value="Genomic_DNA"/>
</dbReference>
<feature type="transmembrane region" description="Helical" evidence="6">
    <location>
        <begin position="76"/>
        <end position="97"/>
    </location>
</feature>
<dbReference type="InterPro" id="IPR036259">
    <property type="entry name" value="MFS_trans_sf"/>
</dbReference>
<feature type="transmembrane region" description="Helical" evidence="6">
    <location>
        <begin position="20"/>
        <end position="38"/>
    </location>
</feature>
<reference evidence="8" key="1">
    <citation type="submission" date="2022-08" db="EMBL/GenBank/DDBJ databases">
        <title>Novel Bdellovibrio Species Isolated from Svalbard: Designation Bdellovibrio svalbardensis.</title>
        <authorList>
            <person name="Mitchell R.J."/>
            <person name="Choi S.Y."/>
        </authorList>
    </citation>
    <scope>NUCLEOTIDE SEQUENCE</scope>
    <source>
        <strain evidence="8">PAP01</strain>
    </source>
</reference>
<dbReference type="SUPFAM" id="SSF103473">
    <property type="entry name" value="MFS general substrate transporter"/>
    <property type="match status" value="1"/>
</dbReference>
<feature type="transmembrane region" description="Helical" evidence="6">
    <location>
        <begin position="383"/>
        <end position="404"/>
    </location>
</feature>
<feature type="transmembrane region" description="Helical" evidence="6">
    <location>
        <begin position="290"/>
        <end position="308"/>
    </location>
</feature>
<dbReference type="PANTHER" id="PTHR23513:SF6">
    <property type="entry name" value="MAJOR FACILITATOR SUPERFAMILY ASSOCIATED DOMAIN-CONTAINING PROTEIN"/>
    <property type="match status" value="1"/>
</dbReference>
<feature type="transmembrane region" description="Helical" evidence="6">
    <location>
        <begin position="149"/>
        <end position="174"/>
    </location>
</feature>
<evidence type="ECO:0000256" key="4">
    <source>
        <dbReference type="ARBA" id="ARBA00022989"/>
    </source>
</evidence>
<evidence type="ECO:0000256" key="2">
    <source>
        <dbReference type="ARBA" id="ARBA00022475"/>
    </source>
</evidence>